<feature type="region of interest" description="Disordered" evidence="2">
    <location>
        <begin position="84"/>
        <end position="141"/>
    </location>
</feature>
<dbReference type="InterPro" id="IPR039913">
    <property type="entry name" value="RPAP1/Rba50"/>
</dbReference>
<gene>
    <name evidence="5" type="ORF">TrLO_g4894</name>
</gene>
<feature type="compositionally biased region" description="Pro residues" evidence="2">
    <location>
        <begin position="111"/>
        <end position="134"/>
    </location>
</feature>
<comment type="caution">
    <text evidence="5">The sequence shown here is derived from an EMBL/GenBank/DDBJ whole genome shotgun (WGS) entry which is preliminary data.</text>
</comment>
<evidence type="ECO:0000256" key="2">
    <source>
        <dbReference type="SAM" id="MobiDB-lite"/>
    </source>
</evidence>
<comment type="similarity">
    <text evidence="1">Belongs to the RPAP1 family.</text>
</comment>
<feature type="region of interest" description="Disordered" evidence="2">
    <location>
        <begin position="179"/>
        <end position="204"/>
    </location>
</feature>
<organism evidence="5 6">
    <name type="scientific">Triparma laevis f. longispina</name>
    <dbReference type="NCBI Taxonomy" id="1714387"/>
    <lineage>
        <taxon>Eukaryota</taxon>
        <taxon>Sar</taxon>
        <taxon>Stramenopiles</taxon>
        <taxon>Ochrophyta</taxon>
        <taxon>Bolidophyceae</taxon>
        <taxon>Parmales</taxon>
        <taxon>Triparmaceae</taxon>
        <taxon>Triparma</taxon>
    </lineage>
</organism>
<keyword evidence="6" id="KW-1185">Reference proteome</keyword>
<feature type="domain" description="RPAP1 N-terminal" evidence="4">
    <location>
        <begin position="139"/>
        <end position="181"/>
    </location>
</feature>
<sequence>MNTEDLPEAEFEDLIRAQEEFLASEMKPAAKVVRRGPASITSKKKLVAAAAPAKKQSKFKSERANTQTGIFKASHIEENSAVPKTVFQDPPSREMGFDIPLGSLGATLLHPPKPSSKPKPAPAPKPTLDTPPNPDDFTISGQNYQKVSTMSSAQIQSAISEINEGISPEFIEMLRKRGAAKSGKKAIPVSKPKPKLPESPPPQKTVVINAPKTDAELASALSALPRSEKEKLEWTTPPPSTTPAPNEPRYNLNGNLLTTPSPSDYPKLYHNPTSTPGYTVSELTSLLRSTVPSQRLLATTSLVGVLKTYNLKDPTIPVAARIAVELGTYPSLELISLSAKLYSTTSILVTETDSELSDTEIFTLKPYWTILTRFRLLPIFLKVKKMTRHLIKSISNILIGLIECNKGVARVIVDNGLLRKLCSDVEDFKELIILVQKVDSDINVEDVLESMLKYDDCEECYTPAFRYGNYERLCGLLLLKNVNNSSLKWLKLLTTIVKSRMEGWESVRSFGVVLKGKLKDFEDLGLLEGRLELIFTLSDDQNNDSDQIIDDTIKRIIGANLISPSNSELITTILKNYHGTASNKINEILKTWTVSNNSNVNIELWYQIIKRIPPTLPTLRSLIPHLKPGHEFYASYFFSLPILPKSINEFFLKELSNSKRRIKQLTHSKVLCLNLAINNLLGVVSVMEREDDEELLLPLGKNWLNHLLECSYLNSLPVFSDCLNLLGEGLEEFISVIWVTGEWEIDSILDRLKKGEFKEKDIVEKWYKRDALNSEEYIKEPLYDPEKNKINYNNYKSEHVRSWKNLVDSRVKEFIEGNISNESTRFLLRYIVKPYFPGVVEGLKELKGYYRAVSGGGEIEEVEVKRGEKILPQILEVYKDILTSEFRCTFEDGRYFFVQALAIVVADYVDFKSERGGERLVSVEKVLGEKVGEVVKGVEEGGEVVEVIVGVFS</sequence>
<accession>A0A9W7FM33</accession>
<dbReference type="PANTHER" id="PTHR21483:SF18">
    <property type="entry name" value="RNA POLYMERASE II-ASSOCIATED PROTEIN 1"/>
    <property type="match status" value="1"/>
</dbReference>
<dbReference type="Pfam" id="PF08620">
    <property type="entry name" value="RPAP1_C"/>
    <property type="match status" value="1"/>
</dbReference>
<feature type="compositionally biased region" description="Pro residues" evidence="2">
    <location>
        <begin position="236"/>
        <end position="246"/>
    </location>
</feature>
<dbReference type="Pfam" id="PF08621">
    <property type="entry name" value="RPAP1_N"/>
    <property type="match status" value="1"/>
</dbReference>
<protein>
    <submittedName>
        <fullName evidence="5">Uncharacterized protein</fullName>
    </submittedName>
</protein>
<dbReference type="OrthoDB" id="348201at2759"/>
<proteinExistence type="inferred from homology"/>
<dbReference type="GO" id="GO:0006366">
    <property type="term" value="P:transcription by RNA polymerase II"/>
    <property type="evidence" value="ECO:0007669"/>
    <property type="project" value="InterPro"/>
</dbReference>
<evidence type="ECO:0000256" key="1">
    <source>
        <dbReference type="ARBA" id="ARBA00009953"/>
    </source>
</evidence>
<evidence type="ECO:0000313" key="6">
    <source>
        <dbReference type="Proteomes" id="UP001165122"/>
    </source>
</evidence>
<evidence type="ECO:0000313" key="5">
    <source>
        <dbReference type="EMBL" id="GMI14520.1"/>
    </source>
</evidence>
<feature type="region of interest" description="Disordered" evidence="2">
    <location>
        <begin position="223"/>
        <end position="251"/>
    </location>
</feature>
<reference evidence="6" key="1">
    <citation type="journal article" date="2023" name="Commun. Biol.">
        <title>Genome analysis of Parmales, the sister group of diatoms, reveals the evolutionary specialization of diatoms from phago-mixotrophs to photoautotrophs.</title>
        <authorList>
            <person name="Ban H."/>
            <person name="Sato S."/>
            <person name="Yoshikawa S."/>
            <person name="Yamada K."/>
            <person name="Nakamura Y."/>
            <person name="Ichinomiya M."/>
            <person name="Sato N."/>
            <person name="Blanc-Mathieu R."/>
            <person name="Endo H."/>
            <person name="Kuwata A."/>
            <person name="Ogata H."/>
        </authorList>
    </citation>
    <scope>NUCLEOTIDE SEQUENCE [LARGE SCALE GENOMIC DNA]</scope>
    <source>
        <strain evidence="6">NIES 3700</strain>
    </source>
</reference>
<dbReference type="AlphaFoldDB" id="A0A9W7FM33"/>
<dbReference type="InterPro" id="IPR013930">
    <property type="entry name" value="RPAP1_N"/>
</dbReference>
<feature type="domain" description="RPAP1 C-terminal" evidence="3">
    <location>
        <begin position="249"/>
        <end position="308"/>
    </location>
</feature>
<dbReference type="InterPro" id="IPR013929">
    <property type="entry name" value="RPAP1_C"/>
</dbReference>
<dbReference type="Proteomes" id="UP001165122">
    <property type="component" value="Unassembled WGS sequence"/>
</dbReference>
<evidence type="ECO:0000259" key="3">
    <source>
        <dbReference type="Pfam" id="PF08620"/>
    </source>
</evidence>
<dbReference type="PANTHER" id="PTHR21483">
    <property type="entry name" value="RNA POLYMERASE II-ASSOCIATED PROTEIN 1"/>
    <property type="match status" value="1"/>
</dbReference>
<dbReference type="EMBL" id="BRXW01000214">
    <property type="protein sequence ID" value="GMI14520.1"/>
    <property type="molecule type" value="Genomic_DNA"/>
</dbReference>
<evidence type="ECO:0000259" key="4">
    <source>
        <dbReference type="Pfam" id="PF08621"/>
    </source>
</evidence>
<name>A0A9W7FM33_9STRA</name>